<dbReference type="EMBL" id="QTSX02007324">
    <property type="protein sequence ID" value="KAJ9048784.1"/>
    <property type="molecule type" value="Genomic_DNA"/>
</dbReference>
<protein>
    <submittedName>
        <fullName evidence="1">Uncharacterized protein</fullName>
    </submittedName>
</protein>
<reference evidence="1" key="1">
    <citation type="submission" date="2022-04" db="EMBL/GenBank/DDBJ databases">
        <title>Genome of the entomopathogenic fungus Entomophthora muscae.</title>
        <authorList>
            <person name="Elya C."/>
            <person name="Lovett B.R."/>
            <person name="Lee E."/>
            <person name="Macias A.M."/>
            <person name="Hajek A.E."/>
            <person name="De Bivort B.L."/>
            <person name="Kasson M.T."/>
            <person name="De Fine Licht H.H."/>
            <person name="Stajich J.E."/>
        </authorList>
    </citation>
    <scope>NUCLEOTIDE SEQUENCE</scope>
    <source>
        <strain evidence="1">Berkeley</strain>
    </source>
</reference>
<proteinExistence type="predicted"/>
<dbReference type="Proteomes" id="UP001165960">
    <property type="component" value="Unassembled WGS sequence"/>
</dbReference>
<gene>
    <name evidence="1" type="ORF">DSO57_1031347</name>
</gene>
<keyword evidence="2" id="KW-1185">Reference proteome</keyword>
<evidence type="ECO:0000313" key="1">
    <source>
        <dbReference type="EMBL" id="KAJ9048784.1"/>
    </source>
</evidence>
<sequence length="98" mass="10913">MDSKILAVNLQAMPINSKSHYSPLRSSSPEFYHSYKSNENHTWLAPNAVQVLEPVLESEDDVLATPEASGAAQNREGEREAQQEENCCHASEARFVKP</sequence>
<name>A0ACC2RFD8_9FUNG</name>
<accession>A0ACC2RFD8</accession>
<evidence type="ECO:0000313" key="2">
    <source>
        <dbReference type="Proteomes" id="UP001165960"/>
    </source>
</evidence>
<organism evidence="1 2">
    <name type="scientific">Entomophthora muscae</name>
    <dbReference type="NCBI Taxonomy" id="34485"/>
    <lineage>
        <taxon>Eukaryota</taxon>
        <taxon>Fungi</taxon>
        <taxon>Fungi incertae sedis</taxon>
        <taxon>Zoopagomycota</taxon>
        <taxon>Entomophthoromycotina</taxon>
        <taxon>Entomophthoromycetes</taxon>
        <taxon>Entomophthorales</taxon>
        <taxon>Entomophthoraceae</taxon>
        <taxon>Entomophthora</taxon>
    </lineage>
</organism>
<comment type="caution">
    <text evidence="1">The sequence shown here is derived from an EMBL/GenBank/DDBJ whole genome shotgun (WGS) entry which is preliminary data.</text>
</comment>